<comment type="caution">
    <text evidence="1">The sequence shown here is derived from an EMBL/GenBank/DDBJ whole genome shotgun (WGS) entry which is preliminary data.</text>
</comment>
<reference evidence="1" key="1">
    <citation type="journal article" date="2014" name="Front. Microbiol.">
        <title>High frequency of phylogenetically diverse reductive dehalogenase-homologous genes in deep subseafloor sedimentary metagenomes.</title>
        <authorList>
            <person name="Kawai M."/>
            <person name="Futagami T."/>
            <person name="Toyoda A."/>
            <person name="Takaki Y."/>
            <person name="Nishi S."/>
            <person name="Hori S."/>
            <person name="Arai W."/>
            <person name="Tsubouchi T."/>
            <person name="Morono Y."/>
            <person name="Uchiyama I."/>
            <person name="Ito T."/>
            <person name="Fujiyama A."/>
            <person name="Inagaki F."/>
            <person name="Takami H."/>
        </authorList>
    </citation>
    <scope>NUCLEOTIDE SEQUENCE</scope>
    <source>
        <strain evidence="1">Expedition CK06-06</strain>
    </source>
</reference>
<feature type="non-terminal residue" evidence="1">
    <location>
        <position position="131"/>
    </location>
</feature>
<proteinExistence type="predicted"/>
<organism evidence="1">
    <name type="scientific">marine sediment metagenome</name>
    <dbReference type="NCBI Taxonomy" id="412755"/>
    <lineage>
        <taxon>unclassified sequences</taxon>
        <taxon>metagenomes</taxon>
        <taxon>ecological metagenomes</taxon>
    </lineage>
</organism>
<gene>
    <name evidence="1" type="ORF">S01H4_57466</name>
</gene>
<protein>
    <submittedName>
        <fullName evidence="1">Uncharacterized protein</fullName>
    </submittedName>
</protein>
<dbReference type="EMBL" id="BART01033440">
    <property type="protein sequence ID" value="GAH07439.1"/>
    <property type="molecule type" value="Genomic_DNA"/>
</dbReference>
<sequence>MPFEIYRTTAEQVIGATDAALQKIEGVDDNLVAGFLGTTSDYARDALCMAQQLKLLKSSRNAVYKTSSPCATYLCTSVNENKAAILRYVLEQYEPYKTFKNRLSLTGLAGEAANQTKAIYGIGAPREVIIG</sequence>
<name>X1DR37_9ZZZZ</name>
<dbReference type="AlphaFoldDB" id="X1DR37"/>
<accession>X1DR37</accession>
<evidence type="ECO:0000313" key="1">
    <source>
        <dbReference type="EMBL" id="GAH07439.1"/>
    </source>
</evidence>